<dbReference type="Pfam" id="PF13424">
    <property type="entry name" value="TPR_12"/>
    <property type="match status" value="1"/>
</dbReference>
<accession>A0ABX9WL13</accession>
<feature type="non-terminal residue" evidence="1">
    <location>
        <position position="1"/>
    </location>
</feature>
<dbReference type="SUPFAM" id="SSF48452">
    <property type="entry name" value="TPR-like"/>
    <property type="match status" value="1"/>
</dbReference>
<keyword evidence="2" id="KW-1185">Reference proteome</keyword>
<comment type="caution">
    <text evidence="1">The sequence shown here is derived from an EMBL/GenBank/DDBJ whole genome shotgun (WGS) entry which is preliminary data.</text>
</comment>
<dbReference type="Proteomes" id="UP000280698">
    <property type="component" value="Unassembled WGS sequence"/>
</dbReference>
<evidence type="ECO:0000313" key="1">
    <source>
        <dbReference type="EMBL" id="RNL99841.1"/>
    </source>
</evidence>
<dbReference type="RefSeq" id="WP_148058424.1">
    <property type="nucleotide sequence ID" value="NZ_JAAHBY010000017.1"/>
</dbReference>
<protein>
    <submittedName>
        <fullName evidence="1">Tetratricopeptide repeat protein</fullName>
    </submittedName>
</protein>
<proteinExistence type="predicted"/>
<evidence type="ECO:0000313" key="2">
    <source>
        <dbReference type="Proteomes" id="UP000280698"/>
    </source>
</evidence>
<reference evidence="1 2" key="1">
    <citation type="submission" date="2018-11" db="EMBL/GenBank/DDBJ databases">
        <title>Micromonospora sp. PPF5-17, a new actinomycetes isolated from a hot spring soil.</title>
        <authorList>
            <person name="Thawai C."/>
        </authorList>
    </citation>
    <scope>NUCLEOTIDE SEQUENCE [LARGE SCALE GENOMIC DNA]</scope>
    <source>
        <strain evidence="1 2">PPF5-17</strain>
    </source>
</reference>
<dbReference type="Gene3D" id="1.25.40.10">
    <property type="entry name" value="Tetratricopeptide repeat domain"/>
    <property type="match status" value="1"/>
</dbReference>
<dbReference type="EMBL" id="RJLN01000017">
    <property type="protein sequence ID" value="RNL99841.1"/>
    <property type="molecule type" value="Genomic_DNA"/>
</dbReference>
<name>A0ABX9WL13_9ACTN</name>
<dbReference type="InterPro" id="IPR011990">
    <property type="entry name" value="TPR-like_helical_dom_sf"/>
</dbReference>
<sequence length="129" mass="14401">EVRNDLGIAYRHLGRLEEATRQHEMAFDLAVDSGERHVQAAALNDLALTLNCRGCTDEASAVHRRALDLSTRFAHQYEQGRALLGLGDLASVTDPDGARRCWLRALAIFERMGVPERHEVRRRLGEGPS</sequence>
<organism evidence="1 2">
    <name type="scientific">Micromonospora solifontis</name>
    <dbReference type="NCBI Taxonomy" id="2487138"/>
    <lineage>
        <taxon>Bacteria</taxon>
        <taxon>Bacillati</taxon>
        <taxon>Actinomycetota</taxon>
        <taxon>Actinomycetes</taxon>
        <taxon>Micromonosporales</taxon>
        <taxon>Micromonosporaceae</taxon>
        <taxon>Micromonospora</taxon>
    </lineage>
</organism>
<gene>
    <name evidence="1" type="ORF">EFE23_08765</name>
</gene>